<dbReference type="Proteomes" id="UP000603457">
    <property type="component" value="Unassembled WGS sequence"/>
</dbReference>
<accession>A0ABR8G4Y6</accession>
<organism evidence="1 2">
    <name type="scientific">Nostoc spongiaeforme FACHB-130</name>
    <dbReference type="NCBI Taxonomy" id="1357510"/>
    <lineage>
        <taxon>Bacteria</taxon>
        <taxon>Bacillati</taxon>
        <taxon>Cyanobacteriota</taxon>
        <taxon>Cyanophyceae</taxon>
        <taxon>Nostocales</taxon>
        <taxon>Nostocaceae</taxon>
        <taxon>Nostoc</taxon>
    </lineage>
</organism>
<keyword evidence="2" id="KW-1185">Reference proteome</keyword>
<dbReference type="EMBL" id="JACJTB010000062">
    <property type="protein sequence ID" value="MBD2598195.1"/>
    <property type="molecule type" value="Genomic_DNA"/>
</dbReference>
<evidence type="ECO:0008006" key="3">
    <source>
        <dbReference type="Google" id="ProtNLM"/>
    </source>
</evidence>
<evidence type="ECO:0000313" key="2">
    <source>
        <dbReference type="Proteomes" id="UP000603457"/>
    </source>
</evidence>
<reference evidence="1 2" key="1">
    <citation type="journal article" date="2020" name="ISME J.">
        <title>Comparative genomics reveals insights into cyanobacterial evolution and habitat adaptation.</title>
        <authorList>
            <person name="Chen M.Y."/>
            <person name="Teng W.K."/>
            <person name="Zhao L."/>
            <person name="Hu C.X."/>
            <person name="Zhou Y.K."/>
            <person name="Han B.P."/>
            <person name="Song L.R."/>
            <person name="Shu W.S."/>
        </authorList>
    </citation>
    <scope>NUCLEOTIDE SEQUENCE [LARGE SCALE GENOMIC DNA]</scope>
    <source>
        <strain evidence="1 2">FACHB-130</strain>
    </source>
</reference>
<protein>
    <recommendedName>
        <fullName evidence="3">Metallo-beta-lactamase domain-containing protein</fullName>
    </recommendedName>
</protein>
<name>A0ABR8G4Y6_9NOSO</name>
<sequence length="380" mass="43293">MQPMHKVIFYPVQNGDTSQIILSNGKRLLFDYRHLKIGEYEDEPAIDLKNHLTIELANAKLDYYDVLALTHGDNDHISNSTEFFELRHAAKYQGNGRIKINELWVPAAILLDTNTIGQRGAEFVIWRREAQHRLLEGKGIRVFSKPEMLKSWLAEKGLTLESRRHLITDAGQTVPGFSLASDGVEFFCHSPFIKHVDEGDDLRNDASLIFQVRFEVAGVQTNYLAVGDSTCDVLEDIVRTTKWHNNEDRLKWNLFNIPHHCSHHALNSEKGDTETIPVPLVEELLLYGQREAYLVSSSKPINNNREAYEQKQPPHIQAKNCYKRYLDRIGGRRFIVTMEEPNLQKPQPLEFQITRGGVNLNPSTSYGVNIIVSSPAPRAG</sequence>
<comment type="caution">
    <text evidence="1">The sequence shown here is derived from an EMBL/GenBank/DDBJ whole genome shotgun (WGS) entry which is preliminary data.</text>
</comment>
<gene>
    <name evidence="1" type="ORF">H6G74_28290</name>
</gene>
<evidence type="ECO:0000313" key="1">
    <source>
        <dbReference type="EMBL" id="MBD2598195.1"/>
    </source>
</evidence>
<proteinExistence type="predicted"/>
<dbReference type="InterPro" id="IPR036866">
    <property type="entry name" value="RibonucZ/Hydroxyglut_hydro"/>
</dbReference>
<dbReference type="Gene3D" id="3.60.15.10">
    <property type="entry name" value="Ribonuclease Z/Hydroxyacylglutathione hydrolase-like"/>
    <property type="match status" value="1"/>
</dbReference>